<evidence type="ECO:0000256" key="1">
    <source>
        <dbReference type="SAM" id="Coils"/>
    </source>
</evidence>
<dbReference type="AlphaFoldDB" id="A0A803QIK5"/>
<feature type="coiled-coil region" evidence="1">
    <location>
        <begin position="176"/>
        <end position="251"/>
    </location>
</feature>
<name>A0A803QIK5_CANSA</name>
<proteinExistence type="predicted"/>
<keyword evidence="1" id="KW-0175">Coiled coil</keyword>
<keyword evidence="3" id="KW-1185">Reference proteome</keyword>
<evidence type="ECO:0000313" key="3">
    <source>
        <dbReference type="Proteomes" id="UP000596661"/>
    </source>
</evidence>
<dbReference type="Gramene" id="evm.model.10.1129">
    <property type="protein sequence ID" value="cds.evm.model.10.1129"/>
    <property type="gene ID" value="evm.TU.10.1129"/>
</dbReference>
<reference evidence="2" key="1">
    <citation type="submission" date="2021-03" db="UniProtKB">
        <authorList>
            <consortium name="EnsemblPlants"/>
        </authorList>
    </citation>
    <scope>IDENTIFICATION</scope>
</reference>
<evidence type="ECO:0000313" key="2">
    <source>
        <dbReference type="EnsemblPlants" id="cds.evm.model.10.1129"/>
    </source>
</evidence>
<protein>
    <submittedName>
        <fullName evidence="2">Uncharacterized protein</fullName>
    </submittedName>
</protein>
<dbReference type="EnsemblPlants" id="evm.model.10.1129">
    <property type="protein sequence ID" value="cds.evm.model.10.1129"/>
    <property type="gene ID" value="evm.TU.10.1129"/>
</dbReference>
<accession>A0A803QIK5</accession>
<sequence>MVFTIIRGHRLEGFINGQRPSPEQFITTGIRNSTESQISVNPEYENWLVYDQLLMGWLYGSMTEGIASEDQVTKKVVLEGVLKDGLYQLKTSTVSKSNTTAGATCFSGVATKSKCNKTSTSMSDLCNMRLGHPSNVVLSQVLKIANDSVMPEVNEQLTGANEILVELLVGGVLKELGEVNKQIVVANKLIEDLRKEIKDMPSTTKLEEELKALTKEVNTLKDERESLRTLLQNQEAKVIELTGEKTSLQETLDVVRVTFGAEWEALQKEVESLEIVSLDVFYEFWKANPEANFDYLKEDLWFSFLSLFEAQKV</sequence>
<dbReference type="Proteomes" id="UP000596661">
    <property type="component" value="Unassembled WGS sequence"/>
</dbReference>
<organism evidence="2 3">
    <name type="scientific">Cannabis sativa</name>
    <name type="common">Hemp</name>
    <name type="synonym">Marijuana</name>
    <dbReference type="NCBI Taxonomy" id="3483"/>
    <lineage>
        <taxon>Eukaryota</taxon>
        <taxon>Viridiplantae</taxon>
        <taxon>Streptophyta</taxon>
        <taxon>Embryophyta</taxon>
        <taxon>Tracheophyta</taxon>
        <taxon>Spermatophyta</taxon>
        <taxon>Magnoliopsida</taxon>
        <taxon>eudicotyledons</taxon>
        <taxon>Gunneridae</taxon>
        <taxon>Pentapetalae</taxon>
        <taxon>rosids</taxon>
        <taxon>fabids</taxon>
        <taxon>Rosales</taxon>
        <taxon>Cannabaceae</taxon>
        <taxon>Cannabis</taxon>
    </lineage>
</organism>
<dbReference type="EMBL" id="UZAU01000818">
    <property type="status" value="NOT_ANNOTATED_CDS"/>
    <property type="molecule type" value="Genomic_DNA"/>
</dbReference>
<dbReference type="Gene3D" id="1.10.287.1490">
    <property type="match status" value="1"/>
</dbReference>